<evidence type="ECO:0000313" key="2">
    <source>
        <dbReference type="EMBL" id="PJF48668.1"/>
    </source>
</evidence>
<sequence length="186" mass="21519">MRPPIDRLRVHYFLVKLGIEFRHPARVYLVGGTTLVYEGLRDQSLDIDIHYEVDDEHEAEFAQVVRRLKEELQINVEQASPGDFIPLPAGWKERAKHVGRFGQVDVFHFDLYSTALSKIERGREGDFQDVLALLQSGQIEMDMLRQAFNNILPRVERESLKRNPERFRRNFAALEAMLAADGAKDD</sequence>
<evidence type="ECO:0000259" key="1">
    <source>
        <dbReference type="Pfam" id="PF19502"/>
    </source>
</evidence>
<proteinExistence type="predicted"/>
<dbReference type="Pfam" id="PF19502">
    <property type="entry name" value="DUF6036"/>
    <property type="match status" value="1"/>
</dbReference>
<protein>
    <recommendedName>
        <fullName evidence="1">DUF6036 domain-containing protein</fullName>
    </recommendedName>
</protein>
<dbReference type="InterPro" id="IPR045792">
    <property type="entry name" value="DUF6036"/>
</dbReference>
<organism evidence="2 3">
    <name type="scientific">Candidatus Thermofonsia Clade 3 bacterium</name>
    <dbReference type="NCBI Taxonomy" id="2364212"/>
    <lineage>
        <taxon>Bacteria</taxon>
        <taxon>Bacillati</taxon>
        <taxon>Chloroflexota</taxon>
        <taxon>Candidatus Thermofontia</taxon>
        <taxon>Candidatus Thermofonsia Clade 3</taxon>
    </lineage>
</organism>
<gene>
    <name evidence="2" type="ORF">CUN48_02105</name>
</gene>
<feature type="domain" description="DUF6036" evidence="1">
    <location>
        <begin position="27"/>
        <end position="148"/>
    </location>
</feature>
<dbReference type="AlphaFoldDB" id="A0A2M8QFX4"/>
<dbReference type="Proteomes" id="UP000230790">
    <property type="component" value="Unassembled WGS sequence"/>
</dbReference>
<comment type="caution">
    <text evidence="2">The sequence shown here is derived from an EMBL/GenBank/DDBJ whole genome shotgun (WGS) entry which is preliminary data.</text>
</comment>
<name>A0A2M8QFX4_9CHLR</name>
<accession>A0A2M8QFX4</accession>
<evidence type="ECO:0000313" key="3">
    <source>
        <dbReference type="Proteomes" id="UP000230790"/>
    </source>
</evidence>
<dbReference type="EMBL" id="PGTN01000008">
    <property type="protein sequence ID" value="PJF48668.1"/>
    <property type="molecule type" value="Genomic_DNA"/>
</dbReference>
<reference evidence="2 3" key="1">
    <citation type="submission" date="2017-11" db="EMBL/GenBank/DDBJ databases">
        <title>Evolution of Phototrophy in the Chloroflexi Phylum Driven by Horizontal Gene Transfer.</title>
        <authorList>
            <person name="Ward L.M."/>
            <person name="Hemp J."/>
            <person name="Shih P.M."/>
            <person name="Mcglynn S.E."/>
            <person name="Fischer W."/>
        </authorList>
    </citation>
    <scope>NUCLEOTIDE SEQUENCE [LARGE SCALE GENOMIC DNA]</scope>
    <source>
        <strain evidence="2">JP3_7</strain>
    </source>
</reference>